<comment type="caution">
    <text evidence="1">The sequence shown here is derived from an EMBL/GenBank/DDBJ whole genome shotgun (WGS) entry which is preliminary data.</text>
</comment>
<evidence type="ECO:0000313" key="1">
    <source>
        <dbReference type="EMBL" id="KAG6943498.1"/>
    </source>
</evidence>
<sequence length="85" mass="9513">MSDTEAITPFRTTIHWKGFQLTKCHASNRKTTYRCSLYRRGCKAKLDVMTDGRVNEIRFSHSCNDKIIVISSDDEGGGQSSGVVV</sequence>
<name>A0A8J5IQJ8_9STRA</name>
<proteinExistence type="predicted"/>
<evidence type="ECO:0000313" key="2">
    <source>
        <dbReference type="Proteomes" id="UP000709295"/>
    </source>
</evidence>
<accession>A0A8J5IQJ8</accession>
<organism evidence="1 2">
    <name type="scientific">Phytophthora aleatoria</name>
    <dbReference type="NCBI Taxonomy" id="2496075"/>
    <lineage>
        <taxon>Eukaryota</taxon>
        <taxon>Sar</taxon>
        <taxon>Stramenopiles</taxon>
        <taxon>Oomycota</taxon>
        <taxon>Peronosporomycetes</taxon>
        <taxon>Peronosporales</taxon>
        <taxon>Peronosporaceae</taxon>
        <taxon>Phytophthora</taxon>
    </lineage>
</organism>
<gene>
    <name evidence="1" type="ORF">JG688_00017577</name>
</gene>
<dbReference type="EMBL" id="JAENGY010002685">
    <property type="protein sequence ID" value="KAG6943498.1"/>
    <property type="molecule type" value="Genomic_DNA"/>
</dbReference>
<reference evidence="1" key="1">
    <citation type="submission" date="2021-01" db="EMBL/GenBank/DDBJ databases">
        <title>Phytophthora aleatoria, a newly-described species from Pinus radiata is distinct from Phytophthora cactorum isolates based on comparative genomics.</title>
        <authorList>
            <person name="Mcdougal R."/>
            <person name="Panda P."/>
            <person name="Williams N."/>
            <person name="Studholme D.J."/>
        </authorList>
    </citation>
    <scope>NUCLEOTIDE SEQUENCE</scope>
    <source>
        <strain evidence="1">NZFS 4037</strain>
    </source>
</reference>
<dbReference type="AlphaFoldDB" id="A0A8J5IQJ8"/>
<protein>
    <recommendedName>
        <fullName evidence="3">FLYWCH-type domain-containing protein</fullName>
    </recommendedName>
</protein>
<keyword evidence="2" id="KW-1185">Reference proteome</keyword>
<evidence type="ECO:0008006" key="3">
    <source>
        <dbReference type="Google" id="ProtNLM"/>
    </source>
</evidence>
<dbReference type="Proteomes" id="UP000709295">
    <property type="component" value="Unassembled WGS sequence"/>
</dbReference>